<dbReference type="Proteomes" id="UP001168540">
    <property type="component" value="Unassembled WGS sequence"/>
</dbReference>
<dbReference type="InterPro" id="IPR023577">
    <property type="entry name" value="CYTH_domain"/>
</dbReference>
<comment type="caution">
    <text evidence="3">The sequence shown here is derived from an EMBL/GenBank/DDBJ whole genome shotgun (WGS) entry which is preliminary data.</text>
</comment>
<dbReference type="InterPro" id="IPR033469">
    <property type="entry name" value="CYTH-like_dom_sf"/>
</dbReference>
<dbReference type="EMBL" id="JAUEDK010000001">
    <property type="protein sequence ID" value="MDN0073471.1"/>
    <property type="molecule type" value="Genomic_DNA"/>
</dbReference>
<keyword evidence="4" id="KW-1185">Reference proteome</keyword>
<dbReference type="SMART" id="SM00880">
    <property type="entry name" value="CHAD"/>
    <property type="match status" value="1"/>
</dbReference>
<name>A0ABT7XI60_9NEIS</name>
<dbReference type="InterPro" id="IPR039013">
    <property type="entry name" value="YgiF"/>
</dbReference>
<evidence type="ECO:0000259" key="2">
    <source>
        <dbReference type="PROSITE" id="PS51708"/>
    </source>
</evidence>
<dbReference type="Pfam" id="PF01928">
    <property type="entry name" value="CYTH"/>
    <property type="match status" value="1"/>
</dbReference>
<dbReference type="Gene3D" id="1.40.20.10">
    <property type="entry name" value="CHAD domain"/>
    <property type="match status" value="1"/>
</dbReference>
<feature type="domain" description="CHAD" evidence="2">
    <location>
        <begin position="221"/>
        <end position="503"/>
    </location>
</feature>
<dbReference type="PROSITE" id="PS51707">
    <property type="entry name" value="CYTH"/>
    <property type="match status" value="1"/>
</dbReference>
<dbReference type="RefSeq" id="WP_289827993.1">
    <property type="nucleotide sequence ID" value="NZ_JAUEDK010000001.1"/>
</dbReference>
<evidence type="ECO:0000313" key="3">
    <source>
        <dbReference type="EMBL" id="MDN0073471.1"/>
    </source>
</evidence>
<dbReference type="InterPro" id="IPR007899">
    <property type="entry name" value="CHAD_dom"/>
</dbReference>
<dbReference type="SUPFAM" id="SSF55154">
    <property type="entry name" value="CYTH-like phosphatases"/>
    <property type="match status" value="1"/>
</dbReference>
<evidence type="ECO:0000313" key="4">
    <source>
        <dbReference type="Proteomes" id="UP001168540"/>
    </source>
</evidence>
<gene>
    <name evidence="3" type="ORF">QU481_00970</name>
</gene>
<dbReference type="PANTHER" id="PTHR39569:SF1">
    <property type="entry name" value="INORGANIC TRIPHOSPHATASE"/>
    <property type="match status" value="1"/>
</dbReference>
<feature type="domain" description="CYTH" evidence="1">
    <location>
        <begin position="2"/>
        <end position="205"/>
    </location>
</feature>
<dbReference type="Gene3D" id="2.40.320.10">
    <property type="entry name" value="Hypothetical Protein Pfu-838710-001"/>
    <property type="match status" value="1"/>
</dbReference>
<evidence type="ECO:0000259" key="1">
    <source>
        <dbReference type="PROSITE" id="PS51707"/>
    </source>
</evidence>
<dbReference type="InterPro" id="IPR038186">
    <property type="entry name" value="CHAD_dom_sf"/>
</dbReference>
<dbReference type="CDD" id="cd07756">
    <property type="entry name" value="CYTH-like_Pase_CHAD"/>
    <property type="match status" value="1"/>
</dbReference>
<proteinExistence type="predicted"/>
<accession>A0ABT7XI60</accession>
<sequence length="503" mass="57110">MTIETELKLRLPPSKNAAFRRLMATHAAEGSQAESEHLVSIYYDTPDLALAQRDMGLRLRQVGGQWIQTLKMAEQAGAGLHQRPELEVVVAGPNLELDKINGRKVQRFLSQDINAAELMPLFTTDIKRTRWMVQDTRGNTMEVCLDHGSVHGREQALKLNEVEIELKQGETQAIFELALKLVNSLSLIPDPQSKAERGYSLYRDTPLLAPCKAQLPALHRKLSPEQALRMVVQETLRHLQANVPGILAHNDMECVHQARVALRRLRSAQKAFDSVQLDEEWDVITTKVHWLATLLGEVRDLDVFLVETLPAIEPALAGHTDFAPLKAAMIERRERCRREAHTALTSPRYGALLLHLLAWLNRPAVTAPAKPTKLDDFAHRSLNRRWRPVVRLARQWEQLNQEQRHDLRKRAKKLRYSAEFFSPLYPRKPVRRYVERLQALQQILGEMNDGVAAQALLAEFARETPALEHAVGLIAGWLAHVAQQSETKLASALKKLERTPAFW</sequence>
<dbReference type="PANTHER" id="PTHR39569">
    <property type="entry name" value="INORGANIC TRIPHOSPHATASE"/>
    <property type="match status" value="1"/>
</dbReference>
<dbReference type="PROSITE" id="PS51708">
    <property type="entry name" value="CHAD"/>
    <property type="match status" value="1"/>
</dbReference>
<dbReference type="Pfam" id="PF05235">
    <property type="entry name" value="CHAD"/>
    <property type="match status" value="1"/>
</dbReference>
<protein>
    <submittedName>
        <fullName evidence="3">CHAD domain-containing protein</fullName>
    </submittedName>
</protein>
<organism evidence="3 4">
    <name type="scientific">Crenobacter oryzisoli</name>
    <dbReference type="NCBI Taxonomy" id="3056844"/>
    <lineage>
        <taxon>Bacteria</taxon>
        <taxon>Pseudomonadati</taxon>
        <taxon>Pseudomonadota</taxon>
        <taxon>Betaproteobacteria</taxon>
        <taxon>Neisseriales</taxon>
        <taxon>Neisseriaceae</taxon>
        <taxon>Crenobacter</taxon>
    </lineage>
</organism>
<reference evidence="3" key="1">
    <citation type="submission" date="2023-06" db="EMBL/GenBank/DDBJ databases">
        <authorList>
            <person name="Zhang S."/>
        </authorList>
    </citation>
    <scope>NUCLEOTIDE SEQUENCE</scope>
    <source>
        <strain evidence="3">SG2303</strain>
    </source>
</reference>
<dbReference type="SMART" id="SM01118">
    <property type="entry name" value="CYTH"/>
    <property type="match status" value="1"/>
</dbReference>